<dbReference type="KEGG" id="sfu:Sfum_2187"/>
<dbReference type="Pfam" id="PF13320">
    <property type="entry name" value="GH123_cat"/>
    <property type="match status" value="1"/>
</dbReference>
<dbReference type="HOGENOM" id="CLU_478899_0_0_7"/>
<dbReference type="STRING" id="335543.Sfum_2187"/>
<proteinExistence type="predicted"/>
<dbReference type="Proteomes" id="UP000001784">
    <property type="component" value="Chromosome"/>
</dbReference>
<dbReference type="InParanoid" id="A0LKB7"/>
<gene>
    <name evidence="3" type="ordered locus">Sfum_2187</name>
</gene>
<reference evidence="3 4" key="1">
    <citation type="submission" date="2006-10" db="EMBL/GenBank/DDBJ databases">
        <title>Complete sequence of Syntrophobacter fumaroxidans MPOB.</title>
        <authorList>
            <consortium name="US DOE Joint Genome Institute"/>
            <person name="Copeland A."/>
            <person name="Lucas S."/>
            <person name="Lapidus A."/>
            <person name="Barry K."/>
            <person name="Detter J.C."/>
            <person name="Glavina del Rio T."/>
            <person name="Hammon N."/>
            <person name="Israni S."/>
            <person name="Pitluck S."/>
            <person name="Goltsman E.G."/>
            <person name="Martinez M."/>
            <person name="Schmutz J."/>
            <person name="Larimer F."/>
            <person name="Land M."/>
            <person name="Hauser L."/>
            <person name="Kyrpides N."/>
            <person name="Kim E."/>
            <person name="Boone D.R."/>
            <person name="Brockman F."/>
            <person name="Culley D."/>
            <person name="Ferry J."/>
            <person name="Gunsalus R."/>
            <person name="McInerney M.J."/>
            <person name="Morrison M."/>
            <person name="Plugge C."/>
            <person name="Rohlin L."/>
            <person name="Scholten J."/>
            <person name="Sieber J."/>
            <person name="Stams A.J.M."/>
            <person name="Worm P."/>
            <person name="Henstra A.M."/>
            <person name="Richardson P."/>
        </authorList>
    </citation>
    <scope>NUCLEOTIDE SEQUENCE [LARGE SCALE GENOMIC DNA]</scope>
    <source>
        <strain evidence="4">DSM 10017 / MPOB</strain>
    </source>
</reference>
<keyword evidence="4" id="KW-1185">Reference proteome</keyword>
<dbReference type="eggNOG" id="COG1572">
    <property type="taxonomic scope" value="Bacteria"/>
</dbReference>
<evidence type="ECO:0000259" key="2">
    <source>
        <dbReference type="Pfam" id="PF13320"/>
    </source>
</evidence>
<protein>
    <recommendedName>
        <fullName evidence="2">Glycoside hydrolase 123 catalytic domain-containing protein</fullName>
    </recommendedName>
</protein>
<dbReference type="AlphaFoldDB" id="A0LKB7"/>
<evidence type="ECO:0000256" key="1">
    <source>
        <dbReference type="SAM" id="SignalP"/>
    </source>
</evidence>
<evidence type="ECO:0000313" key="3">
    <source>
        <dbReference type="EMBL" id="ABK17869.1"/>
    </source>
</evidence>
<name>A0LKB7_SYNFM</name>
<dbReference type="EMBL" id="CP000478">
    <property type="protein sequence ID" value="ABK17869.1"/>
    <property type="molecule type" value="Genomic_DNA"/>
</dbReference>
<feature type="chain" id="PRO_5002626240" description="Glycoside hydrolase 123 catalytic domain-containing protein" evidence="1">
    <location>
        <begin position="39"/>
        <end position="569"/>
    </location>
</feature>
<organism evidence="3 4">
    <name type="scientific">Syntrophobacter fumaroxidans (strain DSM 10017 / MPOB)</name>
    <dbReference type="NCBI Taxonomy" id="335543"/>
    <lineage>
        <taxon>Bacteria</taxon>
        <taxon>Pseudomonadati</taxon>
        <taxon>Thermodesulfobacteriota</taxon>
        <taxon>Syntrophobacteria</taxon>
        <taxon>Syntrophobacterales</taxon>
        <taxon>Syntrophobacteraceae</taxon>
        <taxon>Syntrophobacter</taxon>
    </lineage>
</organism>
<keyword evidence="1" id="KW-0732">Signal</keyword>
<dbReference type="InterPro" id="IPR025150">
    <property type="entry name" value="GH123_cat"/>
</dbReference>
<evidence type="ECO:0000313" key="4">
    <source>
        <dbReference type="Proteomes" id="UP000001784"/>
    </source>
</evidence>
<sequence precursor="true">MRLRPKRARSLDARVKSWTLMVCLLTAAVSAVARPARAWPVPTEKQFPAVLVEWAAGKKTVETLQVSGGRNEYLNLSFQIRGANAASFRGNFLAKGESAIEAQLYQVLTAPLSAHGLFQADALVPLSQGLKNTGNALEVWVTLRIPATCPRGIHACEINFSDDRGSYVQPIALRVWNFALPEDLPITIEGNPFFKPAWFARHGADSPEKFDILVRDYLRSMRSYKFNALGWILPFPAHQLRPPRKVEDFPAYDRMVHHVLEDLNYRFFRVPVLPGAGGREGPGRGFVEEAKTFYPLWLEYLQRHRWENRAVIKIIDEPEPAAYDAVRNAYALVKSLAPGIRTASAGREPDPKLAGAIDIWVSYAKYYNPAQIAEATRQGQEVWLYINKLHGIDQPLVNLRLIGWYLYEYRFPGILFWGLAKWPQDPWTANPGREDSLRRGTFYYPDPTTGKPVPTTRLEALRRGFQDCQYLLLVEEAIGQKRLAPSEFAGIRQKAGMLTRNIEALDPQVSMADLEALRNQMGDMLDRLGVQQGEGSKATTNVVVSTRLISATLPDGTGAMQGKTRELHN</sequence>
<accession>A0LKB7</accession>
<feature type="signal peptide" evidence="1">
    <location>
        <begin position="1"/>
        <end position="38"/>
    </location>
</feature>
<feature type="domain" description="Glycoside hydrolase 123 catalytic" evidence="2">
    <location>
        <begin position="290"/>
        <end position="471"/>
    </location>
</feature>
<dbReference type="OrthoDB" id="177619at2"/>